<dbReference type="Proteomes" id="UP001549098">
    <property type="component" value="Unassembled WGS sequence"/>
</dbReference>
<protein>
    <submittedName>
        <fullName evidence="1">Uncharacterized protein</fullName>
    </submittedName>
</protein>
<organism evidence="1 2">
    <name type="scientific">Paenibacillus favisporus</name>
    <dbReference type="NCBI Taxonomy" id="221028"/>
    <lineage>
        <taxon>Bacteria</taxon>
        <taxon>Bacillati</taxon>
        <taxon>Bacillota</taxon>
        <taxon>Bacilli</taxon>
        <taxon>Bacillales</taxon>
        <taxon>Paenibacillaceae</taxon>
        <taxon>Paenibacillus</taxon>
    </lineage>
</organism>
<dbReference type="EMBL" id="JBEPLV010000012">
    <property type="protein sequence ID" value="MET3550006.1"/>
    <property type="molecule type" value="Genomic_DNA"/>
</dbReference>
<proteinExistence type="predicted"/>
<evidence type="ECO:0000313" key="1">
    <source>
        <dbReference type="EMBL" id="MET3550006.1"/>
    </source>
</evidence>
<comment type="caution">
    <text evidence="1">The sequence shown here is derived from an EMBL/GenBank/DDBJ whole genome shotgun (WGS) entry which is preliminary data.</text>
</comment>
<name>A0ABV2FDZ5_9BACL</name>
<reference evidence="1 2" key="1">
    <citation type="submission" date="2024-06" db="EMBL/GenBank/DDBJ databases">
        <title>Genomic Encyclopedia of Type Strains, Phase IV (KMG-IV): sequencing the most valuable type-strain genomes for metagenomic binning, comparative biology and taxonomic classification.</title>
        <authorList>
            <person name="Goeker M."/>
        </authorList>
    </citation>
    <scope>NUCLEOTIDE SEQUENCE [LARGE SCALE GENOMIC DNA]</scope>
    <source>
        <strain evidence="1 2">DSM 17253</strain>
    </source>
</reference>
<gene>
    <name evidence="1" type="ORF">ABID47_006679</name>
</gene>
<sequence>MVDVTDSTDVNVRFSTFKLSLCHLNNSSLNGLNIGFMFELTGVYASSSGCNRTGQGLKLKSRNYSSEPLDFETISSAMFLGTSS</sequence>
<accession>A0ABV2FDZ5</accession>
<evidence type="ECO:0000313" key="2">
    <source>
        <dbReference type="Proteomes" id="UP001549098"/>
    </source>
</evidence>
<keyword evidence="2" id="KW-1185">Reference proteome</keyword>